<accession>V9ELL6</accession>
<feature type="compositionally biased region" description="Basic and acidic residues" evidence="2">
    <location>
        <begin position="35"/>
        <end position="46"/>
    </location>
</feature>
<evidence type="ECO:0000313" key="4">
    <source>
        <dbReference type="Proteomes" id="UP000018721"/>
    </source>
</evidence>
<dbReference type="AlphaFoldDB" id="V9ELL6"/>
<proteinExistence type="predicted"/>
<feature type="region of interest" description="Disordered" evidence="2">
    <location>
        <begin position="35"/>
        <end position="54"/>
    </location>
</feature>
<organism evidence="3 4">
    <name type="scientific">Phytophthora nicotianae P1569</name>
    <dbReference type="NCBI Taxonomy" id="1317065"/>
    <lineage>
        <taxon>Eukaryota</taxon>
        <taxon>Sar</taxon>
        <taxon>Stramenopiles</taxon>
        <taxon>Oomycota</taxon>
        <taxon>Peronosporomycetes</taxon>
        <taxon>Peronosporales</taxon>
        <taxon>Peronosporaceae</taxon>
        <taxon>Phytophthora</taxon>
    </lineage>
</organism>
<evidence type="ECO:0008006" key="5">
    <source>
        <dbReference type="Google" id="ProtNLM"/>
    </source>
</evidence>
<feature type="region of interest" description="Disordered" evidence="2">
    <location>
        <begin position="66"/>
        <end position="88"/>
    </location>
</feature>
<name>V9ELL6_PHYNI</name>
<dbReference type="HOGENOM" id="CLU_1242242_0_0_1"/>
<dbReference type="EMBL" id="ANIZ01002490">
    <property type="protein sequence ID" value="ETI40124.1"/>
    <property type="molecule type" value="Genomic_DNA"/>
</dbReference>
<evidence type="ECO:0000256" key="2">
    <source>
        <dbReference type="SAM" id="MobiDB-lite"/>
    </source>
</evidence>
<evidence type="ECO:0000313" key="3">
    <source>
        <dbReference type="EMBL" id="ETI40124.1"/>
    </source>
</evidence>
<sequence length="223" mass="25447">MREQVNMALLDDDDAFEAALTFLDEYEFEEAKAEDFGTPGGHHEAAQTKGKSFGSFANPVPKTCTMPSKAPTESWSSDGKLKRKKALNEEREILRKTGVYGDPNRSRNERKKEIAFLREQLQKLQLDLRALQSRAAERSHEKTADTEESGCVMALIPKVWQEMAVHQRRRRQEAEHENIHLKLVVEQQQKVADNLCSLLRKRSTHLVSCKPLLVLCAAAKWFT</sequence>
<evidence type="ECO:0000256" key="1">
    <source>
        <dbReference type="SAM" id="Coils"/>
    </source>
</evidence>
<protein>
    <recommendedName>
        <fullName evidence="5">BHLH domain-containing protein</fullName>
    </recommendedName>
</protein>
<comment type="caution">
    <text evidence="3">The sequence shown here is derived from an EMBL/GenBank/DDBJ whole genome shotgun (WGS) entry which is preliminary data.</text>
</comment>
<gene>
    <name evidence="3" type="ORF">F443_14419</name>
</gene>
<keyword evidence="1" id="KW-0175">Coiled coil</keyword>
<feature type="coiled-coil region" evidence="1">
    <location>
        <begin position="107"/>
        <end position="141"/>
    </location>
</feature>
<dbReference type="OrthoDB" id="10588676at2759"/>
<dbReference type="PANTHER" id="PTHR35796">
    <property type="entry name" value="HYPOTHETICAL CYTOSOLIC PROTEIN"/>
    <property type="match status" value="1"/>
</dbReference>
<keyword evidence="4" id="KW-1185">Reference proteome</keyword>
<dbReference type="Proteomes" id="UP000018721">
    <property type="component" value="Unassembled WGS sequence"/>
</dbReference>
<dbReference type="PANTHER" id="PTHR35796:SF3">
    <property type="entry name" value="BHLH DOMAIN-CONTAINING PROTEIN"/>
    <property type="match status" value="1"/>
</dbReference>
<reference evidence="3 4" key="1">
    <citation type="submission" date="2013-11" db="EMBL/GenBank/DDBJ databases">
        <title>The Genome Sequence of Phytophthora parasitica P1569.</title>
        <authorList>
            <consortium name="The Broad Institute Genomics Platform"/>
            <person name="Russ C."/>
            <person name="Tyler B."/>
            <person name="Panabieres F."/>
            <person name="Shan W."/>
            <person name="Tripathy S."/>
            <person name="Grunwald N."/>
            <person name="Machado M."/>
            <person name="Johnson C.S."/>
            <person name="Arredondo F."/>
            <person name="Hong C."/>
            <person name="Coffey M."/>
            <person name="Young S.K."/>
            <person name="Zeng Q."/>
            <person name="Gargeya S."/>
            <person name="Fitzgerald M."/>
            <person name="Abouelleil A."/>
            <person name="Alvarado L."/>
            <person name="Chapman S.B."/>
            <person name="Gainer-Dewar J."/>
            <person name="Goldberg J."/>
            <person name="Griggs A."/>
            <person name="Gujja S."/>
            <person name="Hansen M."/>
            <person name="Howarth C."/>
            <person name="Imamovic A."/>
            <person name="Ireland A."/>
            <person name="Larimer J."/>
            <person name="McCowan C."/>
            <person name="Murphy C."/>
            <person name="Pearson M."/>
            <person name="Poon T.W."/>
            <person name="Priest M."/>
            <person name="Roberts A."/>
            <person name="Saif S."/>
            <person name="Shea T."/>
            <person name="Sykes S."/>
            <person name="Wortman J."/>
            <person name="Nusbaum C."/>
            <person name="Birren B."/>
        </authorList>
    </citation>
    <scope>NUCLEOTIDE SEQUENCE [LARGE SCALE GENOMIC DNA]</scope>
    <source>
        <strain evidence="3 4">P1569</strain>
    </source>
</reference>